<dbReference type="EMBL" id="JAKZEU010000004">
    <property type="protein sequence ID" value="MCQ0971358.1"/>
    <property type="molecule type" value="Genomic_DNA"/>
</dbReference>
<evidence type="ECO:0000313" key="5">
    <source>
        <dbReference type="EMBL" id="MCQ0971358.1"/>
    </source>
</evidence>
<gene>
    <name evidence="5" type="ORF">MLD63_13100</name>
</gene>
<dbReference type="Pfam" id="PF02397">
    <property type="entry name" value="Bac_transf"/>
    <property type="match status" value="1"/>
</dbReference>
<reference evidence="5 6" key="1">
    <citation type="submission" date="2022-03" db="EMBL/GenBank/DDBJ databases">
        <authorList>
            <person name="He Y."/>
        </authorList>
    </citation>
    <scope>NUCLEOTIDE SEQUENCE [LARGE SCALE GENOMIC DNA]</scope>
    <source>
        <strain evidence="5 6">TK19116</strain>
    </source>
</reference>
<proteinExistence type="inferred from homology"/>
<dbReference type="PANTHER" id="PTHR30576">
    <property type="entry name" value="COLANIC BIOSYNTHESIS UDP-GLUCOSE LIPID CARRIER TRANSFERASE"/>
    <property type="match status" value="1"/>
</dbReference>
<evidence type="ECO:0000313" key="6">
    <source>
        <dbReference type="Proteomes" id="UP001203945"/>
    </source>
</evidence>
<keyword evidence="3" id="KW-0472">Membrane</keyword>
<dbReference type="PANTHER" id="PTHR30576:SF0">
    <property type="entry name" value="UNDECAPRENYL-PHOSPHATE N-ACETYLGALACTOSAMINYL 1-PHOSPHATE TRANSFERASE-RELATED"/>
    <property type="match status" value="1"/>
</dbReference>
<feature type="domain" description="Bacterial sugar transferase" evidence="4">
    <location>
        <begin position="5"/>
        <end position="199"/>
    </location>
</feature>
<evidence type="ECO:0000256" key="1">
    <source>
        <dbReference type="ARBA" id="ARBA00006464"/>
    </source>
</evidence>
<dbReference type="Proteomes" id="UP001203945">
    <property type="component" value="Unassembled WGS sequence"/>
</dbReference>
<keyword evidence="3" id="KW-1133">Transmembrane helix</keyword>
<comment type="similarity">
    <text evidence="1">Belongs to the bacterial sugar transferase family.</text>
</comment>
<keyword evidence="3" id="KW-0812">Transmembrane</keyword>
<accession>A0ABT1MVL2</accession>
<dbReference type="InterPro" id="IPR003362">
    <property type="entry name" value="Bact_transf"/>
</dbReference>
<keyword evidence="6" id="KW-1185">Reference proteome</keyword>
<keyword evidence="5" id="KW-0808">Transferase</keyword>
<evidence type="ECO:0000259" key="4">
    <source>
        <dbReference type="Pfam" id="PF02397"/>
    </source>
</evidence>
<evidence type="ECO:0000256" key="2">
    <source>
        <dbReference type="ARBA" id="ARBA00023169"/>
    </source>
</evidence>
<evidence type="ECO:0000256" key="3">
    <source>
        <dbReference type="SAM" id="Phobius"/>
    </source>
</evidence>
<protein>
    <submittedName>
        <fullName evidence="5">Sugar transferase</fullName>
    </submittedName>
</protein>
<feature type="transmembrane region" description="Helical" evidence="3">
    <location>
        <begin position="7"/>
        <end position="31"/>
    </location>
</feature>
<organism evidence="5 6">
    <name type="scientific">Paracoccus albicereus</name>
    <dbReference type="NCBI Taxonomy" id="2922394"/>
    <lineage>
        <taxon>Bacteria</taxon>
        <taxon>Pseudomonadati</taxon>
        <taxon>Pseudomonadota</taxon>
        <taxon>Alphaproteobacteria</taxon>
        <taxon>Rhodobacterales</taxon>
        <taxon>Paracoccaceae</taxon>
        <taxon>Paracoccus</taxon>
    </lineage>
</organism>
<keyword evidence="2" id="KW-0270">Exopolysaccharide synthesis</keyword>
<name>A0ABT1MVL2_9RHOB</name>
<sequence>MPWSKRIFDIVAALILLVPLSVVMVAVAVILKISEGGPILYRAERVSAPGKLFIQLKFRTMARDEQDRGATGAHKHWRITRLGHILRRSRLDELPQLFNILKGDMSFVGPRPPLPEYVERFPMVYAQVLKSRPGATGLATLIYHRHEDRIMAGCRSAEATEDAYYRRCLPAKLRIDQIYQQHRTMGMDLWIIWHTIKIVASRRDERVRRRGR</sequence>
<dbReference type="GO" id="GO:0016740">
    <property type="term" value="F:transferase activity"/>
    <property type="evidence" value="ECO:0007669"/>
    <property type="project" value="UniProtKB-KW"/>
</dbReference>
<comment type="caution">
    <text evidence="5">The sequence shown here is derived from an EMBL/GenBank/DDBJ whole genome shotgun (WGS) entry which is preliminary data.</text>
</comment>